<accession>A0A4Y2J767</accession>
<keyword evidence="2" id="KW-1185">Reference proteome</keyword>
<organism evidence="1 2">
    <name type="scientific">Araneus ventricosus</name>
    <name type="common">Orbweaver spider</name>
    <name type="synonym">Epeira ventricosa</name>
    <dbReference type="NCBI Taxonomy" id="182803"/>
    <lineage>
        <taxon>Eukaryota</taxon>
        <taxon>Metazoa</taxon>
        <taxon>Ecdysozoa</taxon>
        <taxon>Arthropoda</taxon>
        <taxon>Chelicerata</taxon>
        <taxon>Arachnida</taxon>
        <taxon>Araneae</taxon>
        <taxon>Araneomorphae</taxon>
        <taxon>Entelegynae</taxon>
        <taxon>Araneoidea</taxon>
        <taxon>Araneidae</taxon>
        <taxon>Araneus</taxon>
    </lineage>
</organism>
<evidence type="ECO:0000313" key="2">
    <source>
        <dbReference type="Proteomes" id="UP000499080"/>
    </source>
</evidence>
<dbReference type="Proteomes" id="UP000499080">
    <property type="component" value="Unassembled WGS sequence"/>
</dbReference>
<comment type="caution">
    <text evidence="1">The sequence shown here is derived from an EMBL/GenBank/DDBJ whole genome shotgun (WGS) entry which is preliminary data.</text>
</comment>
<evidence type="ECO:0000313" key="1">
    <source>
        <dbReference type="EMBL" id="GBM85764.1"/>
    </source>
</evidence>
<protein>
    <submittedName>
        <fullName evidence="1">Uncharacterized protein</fullName>
    </submittedName>
</protein>
<proteinExistence type="predicted"/>
<gene>
    <name evidence="1" type="ORF">AVEN_74404_1</name>
</gene>
<reference evidence="1 2" key="1">
    <citation type="journal article" date="2019" name="Sci. Rep.">
        <title>Orb-weaving spider Araneus ventricosus genome elucidates the spidroin gene catalogue.</title>
        <authorList>
            <person name="Kono N."/>
            <person name="Nakamura H."/>
            <person name="Ohtoshi R."/>
            <person name="Moran D.A.P."/>
            <person name="Shinohara A."/>
            <person name="Yoshida Y."/>
            <person name="Fujiwara M."/>
            <person name="Mori M."/>
            <person name="Tomita M."/>
            <person name="Arakawa K."/>
        </authorList>
    </citation>
    <scope>NUCLEOTIDE SEQUENCE [LARGE SCALE GENOMIC DNA]</scope>
</reference>
<dbReference type="EMBL" id="BGPR01003260">
    <property type="protein sequence ID" value="GBM85764.1"/>
    <property type="molecule type" value="Genomic_DNA"/>
</dbReference>
<dbReference type="AlphaFoldDB" id="A0A4Y2J767"/>
<name>A0A4Y2J767_ARAVE</name>
<sequence length="125" mass="14406">MGPCDDLPAKPELLHWGTMRRARRDLVTRLCRASVNSAIKEHGVMCRLTATAFDENDPSVRTLIEKMFRRERKIKRKHSIINSLLFEKNFAVSQDRTYYENSSKNACLSFASYDGEEVKYAKSTS</sequence>